<dbReference type="EMBL" id="CP002826">
    <property type="protein sequence ID" value="AEI06261.1"/>
    <property type="molecule type" value="Genomic_DNA"/>
</dbReference>
<dbReference type="KEGG" id="ocg:OCA5_c15450"/>
<proteinExistence type="predicted"/>
<dbReference type="Proteomes" id="UP000007730">
    <property type="component" value="Chromosome"/>
</dbReference>
<dbReference type="HOGENOM" id="CLU_2863413_0_0_5"/>
<name>F8BZ65_AFIC5</name>
<evidence type="ECO:0000313" key="3">
    <source>
        <dbReference type="Proteomes" id="UP000007730"/>
    </source>
</evidence>
<gene>
    <name evidence="2" type="ordered locus">OCA5_c15450</name>
</gene>
<feature type="region of interest" description="Disordered" evidence="1">
    <location>
        <begin position="38"/>
        <end position="64"/>
    </location>
</feature>
<keyword evidence="3" id="KW-1185">Reference proteome</keyword>
<protein>
    <submittedName>
        <fullName evidence="2">Uncharacterized protein</fullName>
    </submittedName>
</protein>
<accession>F8BZ65</accession>
<dbReference type="STRING" id="504832.OCA5_c15450"/>
<dbReference type="AlphaFoldDB" id="F8BZ65"/>
<evidence type="ECO:0000313" key="2">
    <source>
        <dbReference type="EMBL" id="AEI06261.1"/>
    </source>
</evidence>
<reference evidence="2 3" key="1">
    <citation type="journal article" date="2011" name="J. Bacteriol.">
        <title>Complete genome sequences of the chemolithoautotrophic Oligotropha carboxidovorans strains OM4 and OM5.</title>
        <authorList>
            <person name="Volland S."/>
            <person name="Rachinger M."/>
            <person name="Strittmatter A."/>
            <person name="Daniel R."/>
            <person name="Gottschalk G."/>
            <person name="Meyer O."/>
        </authorList>
    </citation>
    <scope>NUCLEOTIDE SEQUENCE [LARGE SCALE GENOMIC DNA]</scope>
    <source>
        <strain evidence="3">ATCC 49405 / DSM 1227 / KCTC 32145 / OM5</strain>
    </source>
</reference>
<sequence length="64" mass="6819">MNGYRRAEQGFRGKHFWNNEVRNHTDAAVACIVAAAGHPADTFPGTSPRGAPPSPATGEANDDR</sequence>
<organism evidence="2 3">
    <name type="scientific">Afipia carboxidovorans (strain ATCC 49405 / DSM 1227 / KCTC 32145 / OM5)</name>
    <name type="common">Oligotropha carboxidovorans</name>
    <dbReference type="NCBI Taxonomy" id="504832"/>
    <lineage>
        <taxon>Bacteria</taxon>
        <taxon>Pseudomonadati</taxon>
        <taxon>Pseudomonadota</taxon>
        <taxon>Alphaproteobacteria</taxon>
        <taxon>Hyphomicrobiales</taxon>
        <taxon>Nitrobacteraceae</taxon>
        <taxon>Afipia</taxon>
    </lineage>
</organism>
<evidence type="ECO:0000256" key="1">
    <source>
        <dbReference type="SAM" id="MobiDB-lite"/>
    </source>
</evidence>